<gene>
    <name evidence="6" type="ORF">H9847_03775</name>
</gene>
<protein>
    <submittedName>
        <fullName evidence="6">MBL fold metallo-hydrolase</fullName>
    </submittedName>
</protein>
<reference evidence="6" key="1">
    <citation type="journal article" date="2021" name="PeerJ">
        <title>Extensive microbial diversity within the chicken gut microbiome revealed by metagenomics and culture.</title>
        <authorList>
            <person name="Gilroy R."/>
            <person name="Ravi A."/>
            <person name="Getino M."/>
            <person name="Pursley I."/>
            <person name="Horton D.L."/>
            <person name="Alikhan N.F."/>
            <person name="Baker D."/>
            <person name="Gharbi K."/>
            <person name="Hall N."/>
            <person name="Watson M."/>
            <person name="Adriaenssens E.M."/>
            <person name="Foster-Nyarko E."/>
            <person name="Jarju S."/>
            <person name="Secka A."/>
            <person name="Antonio M."/>
            <person name="Oren A."/>
            <person name="Chaudhuri R.R."/>
            <person name="La Ragione R."/>
            <person name="Hildebrand F."/>
            <person name="Pallen M.J."/>
        </authorList>
    </citation>
    <scope>NUCLEOTIDE SEQUENCE</scope>
    <source>
        <strain evidence="6">378</strain>
    </source>
</reference>
<evidence type="ECO:0000256" key="2">
    <source>
        <dbReference type="ARBA" id="ARBA00022723"/>
    </source>
</evidence>
<dbReference type="AlphaFoldDB" id="A0A948TF87"/>
<dbReference type="PANTHER" id="PTHR46233:SF3">
    <property type="entry name" value="HYDROXYACYLGLUTATHIONE HYDROLASE GLOC"/>
    <property type="match status" value="1"/>
</dbReference>
<comment type="cofactor">
    <cofactor evidence="1">
        <name>Zn(2+)</name>
        <dbReference type="ChEBI" id="CHEBI:29105"/>
    </cofactor>
</comment>
<keyword evidence="2" id="KW-0479">Metal-binding</keyword>
<evidence type="ECO:0000313" key="7">
    <source>
        <dbReference type="Proteomes" id="UP000733611"/>
    </source>
</evidence>
<dbReference type="GO" id="GO:0046872">
    <property type="term" value="F:metal ion binding"/>
    <property type="evidence" value="ECO:0007669"/>
    <property type="project" value="UniProtKB-KW"/>
</dbReference>
<evidence type="ECO:0000259" key="5">
    <source>
        <dbReference type="SMART" id="SM00849"/>
    </source>
</evidence>
<dbReference type="InterPro" id="IPR001279">
    <property type="entry name" value="Metallo-B-lactamas"/>
</dbReference>
<evidence type="ECO:0000313" key="6">
    <source>
        <dbReference type="EMBL" id="MBU3843975.1"/>
    </source>
</evidence>
<evidence type="ECO:0000256" key="3">
    <source>
        <dbReference type="ARBA" id="ARBA00022801"/>
    </source>
</evidence>
<accession>A0A948TF87</accession>
<keyword evidence="3" id="KW-0378">Hydrolase</keyword>
<evidence type="ECO:0000256" key="4">
    <source>
        <dbReference type="ARBA" id="ARBA00022833"/>
    </source>
</evidence>
<organism evidence="6 7">
    <name type="scientific">Candidatus Anaerobiospirillum pullicola</name>
    <dbReference type="NCBI Taxonomy" id="2838451"/>
    <lineage>
        <taxon>Bacteria</taxon>
        <taxon>Pseudomonadati</taxon>
        <taxon>Pseudomonadota</taxon>
        <taxon>Gammaproteobacteria</taxon>
        <taxon>Aeromonadales</taxon>
        <taxon>Succinivibrionaceae</taxon>
        <taxon>Anaerobiospirillum</taxon>
    </lineage>
</organism>
<dbReference type="InterPro" id="IPR051453">
    <property type="entry name" value="MBL_Glyoxalase_II"/>
</dbReference>
<dbReference type="EMBL" id="JAHLFE010000070">
    <property type="protein sequence ID" value="MBU3843975.1"/>
    <property type="molecule type" value="Genomic_DNA"/>
</dbReference>
<dbReference type="PANTHER" id="PTHR46233">
    <property type="entry name" value="HYDROXYACYLGLUTATHIONE HYDROLASE GLOC"/>
    <property type="match status" value="1"/>
</dbReference>
<sequence length="210" mass="22542">MLDILTLPVSPFSQNCRLLIHDEKRTAVVVDPGGNANLIVSALEQNEAQPVAIVLTHIHLDHVAAVGALLKKYPNLPIYGPQQDDASLLLALDQQSAAFGFAHTGSFTPQYVTDGQVLKLFPDASFKVLYTPGHTPGGVCYYCQEETFVLTGDTLFAGSIGRTDFPGGSFEDLITSIKSKLLVLPDETEVFSGHGPDSTIGAEKKSNPFL</sequence>
<dbReference type="SUPFAM" id="SSF56281">
    <property type="entry name" value="Metallo-hydrolase/oxidoreductase"/>
    <property type="match status" value="1"/>
</dbReference>
<keyword evidence="4" id="KW-0862">Zinc</keyword>
<dbReference type="SMART" id="SM00849">
    <property type="entry name" value="Lactamase_B"/>
    <property type="match status" value="1"/>
</dbReference>
<dbReference type="Gene3D" id="3.60.15.10">
    <property type="entry name" value="Ribonuclease Z/Hydroxyacylglutathione hydrolase-like"/>
    <property type="match status" value="1"/>
</dbReference>
<evidence type="ECO:0000256" key="1">
    <source>
        <dbReference type="ARBA" id="ARBA00001947"/>
    </source>
</evidence>
<reference evidence="6" key="2">
    <citation type="submission" date="2021-04" db="EMBL/GenBank/DDBJ databases">
        <authorList>
            <person name="Gilroy R."/>
        </authorList>
    </citation>
    <scope>NUCLEOTIDE SEQUENCE</scope>
    <source>
        <strain evidence="6">378</strain>
    </source>
</reference>
<comment type="caution">
    <text evidence="6">The sequence shown here is derived from an EMBL/GenBank/DDBJ whole genome shotgun (WGS) entry which is preliminary data.</text>
</comment>
<dbReference type="Pfam" id="PF00753">
    <property type="entry name" value="Lactamase_B"/>
    <property type="match status" value="1"/>
</dbReference>
<dbReference type="Proteomes" id="UP000733611">
    <property type="component" value="Unassembled WGS sequence"/>
</dbReference>
<dbReference type="InterPro" id="IPR036866">
    <property type="entry name" value="RibonucZ/Hydroxyglut_hydro"/>
</dbReference>
<proteinExistence type="predicted"/>
<dbReference type="GO" id="GO:0016787">
    <property type="term" value="F:hydrolase activity"/>
    <property type="evidence" value="ECO:0007669"/>
    <property type="project" value="UniProtKB-KW"/>
</dbReference>
<feature type="domain" description="Metallo-beta-lactamase" evidence="5">
    <location>
        <begin position="13"/>
        <end position="194"/>
    </location>
</feature>
<name>A0A948TF87_9GAMM</name>